<evidence type="ECO:0000313" key="1">
    <source>
        <dbReference type="EMBL" id="MDX5950821.1"/>
    </source>
</evidence>
<evidence type="ECO:0000313" key="3">
    <source>
        <dbReference type="Proteomes" id="UP000298774"/>
    </source>
</evidence>
<proteinExistence type="predicted"/>
<dbReference type="PANTHER" id="PTHR42905:SF16">
    <property type="entry name" value="CARBOXYPHOSPHONOENOLPYRUVATE PHOSPHONOMUTASE-LIKE PROTEIN (AFU_ORTHOLOGUE AFUA_5G07230)"/>
    <property type="match status" value="1"/>
</dbReference>
<evidence type="ECO:0000313" key="2">
    <source>
        <dbReference type="EMBL" id="QCO11056.1"/>
    </source>
</evidence>
<gene>
    <name evidence="2" type="ORF">D3868_18705</name>
    <name evidence="1" type="ORF">SIM66_06420</name>
</gene>
<dbReference type="GO" id="GO:0016829">
    <property type="term" value="F:lyase activity"/>
    <property type="evidence" value="ECO:0007669"/>
    <property type="project" value="UniProtKB-KW"/>
</dbReference>
<dbReference type="InterPro" id="IPR039556">
    <property type="entry name" value="ICL/PEPM"/>
</dbReference>
<dbReference type="InterPro" id="IPR015813">
    <property type="entry name" value="Pyrv/PenolPyrv_kinase-like_dom"/>
</dbReference>
<keyword evidence="2" id="KW-0456">Lyase</keyword>
<dbReference type="Proteomes" id="UP001277471">
    <property type="component" value="Unassembled WGS sequence"/>
</dbReference>
<dbReference type="InterPro" id="IPR040442">
    <property type="entry name" value="Pyrv_kinase-like_dom_sf"/>
</dbReference>
<dbReference type="KEGG" id="abf:AMK58_18625"/>
<dbReference type="AlphaFoldDB" id="A0A0N7I8J6"/>
<accession>A0A0N7I8J6</accession>
<dbReference type="SUPFAM" id="SSF51621">
    <property type="entry name" value="Phosphoenolpyruvate/pyruvate domain"/>
    <property type="match status" value="1"/>
</dbReference>
<evidence type="ECO:0000313" key="4">
    <source>
        <dbReference type="Proteomes" id="UP001277471"/>
    </source>
</evidence>
<dbReference type="GeneID" id="56447338"/>
<keyword evidence="2" id="KW-0614">Plasmid</keyword>
<protein>
    <submittedName>
        <fullName evidence="2">Isocitrate lyase/phosphoenolpyruvate mutase family protein</fullName>
    </submittedName>
</protein>
<dbReference type="Proteomes" id="UP000298774">
    <property type="component" value="Plasmid p1"/>
</dbReference>
<geneLocation type="plasmid" evidence="2 3">
    <name>p1</name>
</geneLocation>
<dbReference type="Gene3D" id="3.20.20.60">
    <property type="entry name" value="Phosphoenolpyruvate-binding domains"/>
    <property type="match status" value="1"/>
</dbReference>
<reference evidence="2 3" key="1">
    <citation type="submission" date="2018-09" db="EMBL/GenBank/DDBJ databases">
        <title>Whole genome based analysis of evolution and adaptive divergence in Indian and Brazilian strains of Azospirillum brasilense.</title>
        <authorList>
            <person name="Singh C."/>
            <person name="Tripathi A.K."/>
        </authorList>
    </citation>
    <scope>NUCLEOTIDE SEQUENCE [LARGE SCALE GENOMIC DNA]</scope>
    <source>
        <strain evidence="2 3">MTCC4038</strain>
        <plasmid evidence="2 3">p1</plasmid>
    </source>
</reference>
<dbReference type="PANTHER" id="PTHR42905">
    <property type="entry name" value="PHOSPHOENOLPYRUVATE CARBOXYLASE"/>
    <property type="match status" value="1"/>
</dbReference>
<dbReference type="CDD" id="cd00377">
    <property type="entry name" value="ICL_PEPM"/>
    <property type="match status" value="1"/>
</dbReference>
<reference evidence="1 4" key="2">
    <citation type="submission" date="2023-11" db="EMBL/GenBank/DDBJ databases">
        <title>MicrobeMod: A computational toolkit for identifying prokaryotic methylation and restriction-modification with nanopore sequencing.</title>
        <authorList>
            <person name="Crits-Christoph A."/>
            <person name="Kang S.C."/>
            <person name="Lee H."/>
            <person name="Ostrov N."/>
        </authorList>
    </citation>
    <scope>NUCLEOTIDE SEQUENCE [LARGE SCALE GENOMIC DNA]</scope>
    <source>
        <strain evidence="1 4">ATCC 29145</strain>
    </source>
</reference>
<organism evidence="2 3">
    <name type="scientific">Azospirillum brasilense</name>
    <dbReference type="NCBI Taxonomy" id="192"/>
    <lineage>
        <taxon>Bacteria</taxon>
        <taxon>Pseudomonadati</taxon>
        <taxon>Pseudomonadota</taxon>
        <taxon>Alphaproteobacteria</taxon>
        <taxon>Rhodospirillales</taxon>
        <taxon>Azospirillaceae</taxon>
        <taxon>Azospirillum</taxon>
    </lineage>
</organism>
<dbReference type="EMBL" id="JAWXYC010000003">
    <property type="protein sequence ID" value="MDX5950821.1"/>
    <property type="molecule type" value="Genomic_DNA"/>
</dbReference>
<keyword evidence="2" id="KW-0670">Pyruvate</keyword>
<name>A0A0N7I8J6_AZOBR</name>
<dbReference type="EMBL" id="CP032340">
    <property type="protein sequence ID" value="QCO11056.1"/>
    <property type="molecule type" value="Genomic_DNA"/>
</dbReference>
<sequence>MADSALQEKAERLRQLHGTGKPLVLPNAWDVGSAVVFAAAGCPALATSSAGIAFAAGFPDGERMPRDAMLAAVGRIAARVVVPVSADMEAGYGATPEDVADTVRGVIAAGAVGINIEDGLDAGGLRDPADMLARLRAARMAADAAGVPLFLNARTDVFWQRIGPEDQRLALAVERLRAYRDAGADGLFVPGRMDLPTIRGLAAATDLPLNVLGGAGMPPIPELASAGVARVTVGSGPMRAAMGVVRAIAEELAGPGTYERILGVAIPYPDLNALFADDPQD</sequence>
<dbReference type="RefSeq" id="WP_059399271.1">
    <property type="nucleotide sequence ID" value="NZ_CP012915.1"/>
</dbReference>
<dbReference type="Pfam" id="PF13714">
    <property type="entry name" value="PEP_mutase"/>
    <property type="match status" value="1"/>
</dbReference>
<keyword evidence="4" id="KW-1185">Reference proteome</keyword>